<dbReference type="InterPro" id="IPR010982">
    <property type="entry name" value="Lambda_DNA-bd_dom_sf"/>
</dbReference>
<dbReference type="RefSeq" id="WP_082780189.1">
    <property type="nucleotide sequence ID" value="NZ_LHZR01000112.1"/>
</dbReference>
<dbReference type="InterPro" id="IPR031856">
    <property type="entry name" value="YdaS_toxin-like"/>
</dbReference>
<dbReference type="Pfam" id="PF15943">
    <property type="entry name" value="YdaS_toxin"/>
    <property type="match status" value="1"/>
</dbReference>
<gene>
    <name evidence="1" type="ORF">AD945_12965</name>
</gene>
<reference evidence="1 2" key="1">
    <citation type="submission" date="2015-06" db="EMBL/GenBank/DDBJ databases">
        <title>Improved classification and identification of acetic acid bacteria using matrix-assisted laser desorption/ionization time-of-flight mass spectrometry; Gluconobacter nephelii and Gluconobacter uchimurae are later heterotypic synonyms of Gluconobacter japonicus and Gluconobacter oxydans, respectively.</title>
        <authorList>
            <person name="Li L."/>
            <person name="Cleenwerck I."/>
            <person name="De Vuyst L."/>
            <person name="Vandamme P."/>
        </authorList>
    </citation>
    <scope>NUCLEOTIDE SEQUENCE [LARGE SCALE GENOMIC DNA]</scope>
    <source>
        <strain evidence="1 2">LMG 1768</strain>
    </source>
</reference>
<name>A0A149TFP5_9PROT</name>
<evidence type="ECO:0000313" key="1">
    <source>
        <dbReference type="EMBL" id="KXV46522.1"/>
    </source>
</evidence>
<dbReference type="OrthoDB" id="7597148at2"/>
<dbReference type="Proteomes" id="UP000075636">
    <property type="component" value="Unassembled WGS sequence"/>
</dbReference>
<comment type="caution">
    <text evidence="1">The sequence shown here is derived from an EMBL/GenBank/DDBJ whole genome shotgun (WGS) entry which is preliminary data.</text>
</comment>
<protein>
    <recommendedName>
        <fullName evidence="3">CI repressor</fullName>
    </recommendedName>
</protein>
<dbReference type="EMBL" id="LHZR01000112">
    <property type="protein sequence ID" value="KXV46522.1"/>
    <property type="molecule type" value="Genomic_DNA"/>
</dbReference>
<evidence type="ECO:0000313" key="2">
    <source>
        <dbReference type="Proteomes" id="UP000075636"/>
    </source>
</evidence>
<dbReference type="PATRIC" id="fig|318683.6.peg.2529"/>
<organism evidence="1 2">
    <name type="scientific">Gluconobacter albidus</name>
    <dbReference type="NCBI Taxonomy" id="318683"/>
    <lineage>
        <taxon>Bacteria</taxon>
        <taxon>Pseudomonadati</taxon>
        <taxon>Pseudomonadota</taxon>
        <taxon>Alphaproteobacteria</taxon>
        <taxon>Acetobacterales</taxon>
        <taxon>Acetobacteraceae</taxon>
        <taxon>Gluconobacter</taxon>
    </lineage>
</organism>
<evidence type="ECO:0008006" key="3">
    <source>
        <dbReference type="Google" id="ProtNLM"/>
    </source>
</evidence>
<proteinExistence type="predicted"/>
<dbReference type="AlphaFoldDB" id="A0A149TFP5"/>
<accession>A0A149TFP5</accession>
<dbReference type="Gene3D" id="1.10.260.40">
    <property type="entry name" value="lambda repressor-like DNA-binding domains"/>
    <property type="match status" value="1"/>
</dbReference>
<dbReference type="SUPFAM" id="SSF47413">
    <property type="entry name" value="lambda repressor-like DNA-binding domains"/>
    <property type="match status" value="1"/>
</dbReference>
<sequence length="64" mass="6954">MADEITLMAIKVAGGHAALAKELGIKTPSVYSWRQIPPKRVQAVSRLTGIPPEKLRPDLYEVAA</sequence>
<dbReference type="GO" id="GO:0003677">
    <property type="term" value="F:DNA binding"/>
    <property type="evidence" value="ECO:0007669"/>
    <property type="project" value="InterPro"/>
</dbReference>